<evidence type="ECO:0000313" key="2">
    <source>
        <dbReference type="EMBL" id="ETW10571.1"/>
    </source>
</evidence>
<dbReference type="VEuPathDB" id="FungiDB:H310_00836"/>
<dbReference type="AlphaFoldDB" id="A0A024UVL8"/>
<sequence length="105" mass="11945">MPLLTTLKADAPSNTHRNKATVERYTIGYHVKKTVEKVAKWGRKVGRRIERGVQIARRWIERGQQHMDTVHRSKGLVQEVGGFFGRGLQDGQPKDNEYDSTAKTA</sequence>
<gene>
    <name evidence="2" type="ORF">H310_00836</name>
</gene>
<dbReference type="EMBL" id="KI913952">
    <property type="protein sequence ID" value="ETW10571.1"/>
    <property type="molecule type" value="Genomic_DNA"/>
</dbReference>
<reference evidence="2" key="1">
    <citation type="submission" date="2013-12" db="EMBL/GenBank/DDBJ databases">
        <title>The Genome Sequence of Aphanomyces invadans NJM9701.</title>
        <authorList>
            <consortium name="The Broad Institute Genomics Platform"/>
            <person name="Russ C."/>
            <person name="Tyler B."/>
            <person name="van West P."/>
            <person name="Dieguez-Uribeondo J."/>
            <person name="Young S.K."/>
            <person name="Zeng Q."/>
            <person name="Gargeya S."/>
            <person name="Fitzgerald M."/>
            <person name="Abouelleil A."/>
            <person name="Alvarado L."/>
            <person name="Chapman S.B."/>
            <person name="Gainer-Dewar J."/>
            <person name="Goldberg J."/>
            <person name="Griggs A."/>
            <person name="Gujja S."/>
            <person name="Hansen M."/>
            <person name="Howarth C."/>
            <person name="Imamovic A."/>
            <person name="Ireland A."/>
            <person name="Larimer J."/>
            <person name="McCowan C."/>
            <person name="Murphy C."/>
            <person name="Pearson M."/>
            <person name="Poon T.W."/>
            <person name="Priest M."/>
            <person name="Roberts A."/>
            <person name="Saif S."/>
            <person name="Shea T."/>
            <person name="Sykes S."/>
            <person name="Wortman J."/>
            <person name="Nusbaum C."/>
            <person name="Birren B."/>
        </authorList>
    </citation>
    <scope>NUCLEOTIDE SEQUENCE [LARGE SCALE GENOMIC DNA]</scope>
    <source>
        <strain evidence="2">NJM9701</strain>
    </source>
</reference>
<dbReference type="GeneID" id="20077886"/>
<protein>
    <submittedName>
        <fullName evidence="2">Uncharacterized protein</fullName>
    </submittedName>
</protein>
<feature type="region of interest" description="Disordered" evidence="1">
    <location>
        <begin position="84"/>
        <end position="105"/>
    </location>
</feature>
<evidence type="ECO:0000256" key="1">
    <source>
        <dbReference type="SAM" id="MobiDB-lite"/>
    </source>
</evidence>
<dbReference type="RefSeq" id="XP_008861982.1">
    <property type="nucleotide sequence ID" value="XM_008863760.1"/>
</dbReference>
<accession>A0A024UVL8</accession>
<organism evidence="2">
    <name type="scientific">Aphanomyces invadans</name>
    <dbReference type="NCBI Taxonomy" id="157072"/>
    <lineage>
        <taxon>Eukaryota</taxon>
        <taxon>Sar</taxon>
        <taxon>Stramenopiles</taxon>
        <taxon>Oomycota</taxon>
        <taxon>Saprolegniomycetes</taxon>
        <taxon>Saprolegniales</taxon>
        <taxon>Verrucalvaceae</taxon>
        <taxon>Aphanomyces</taxon>
    </lineage>
</organism>
<name>A0A024UVL8_9STRA</name>
<proteinExistence type="predicted"/>